<evidence type="ECO:0000313" key="1">
    <source>
        <dbReference type="EMBL" id="MBT0606611.1"/>
    </source>
</evidence>
<protein>
    <submittedName>
        <fullName evidence="1">YjjG family noncanonical pyrimidine nucleotidase</fullName>
    </submittedName>
</protein>
<reference evidence="1 2" key="1">
    <citation type="submission" date="2021-05" db="EMBL/GenBank/DDBJ databases">
        <title>Aequorivita echinoideorum JCM 30378 genome.</title>
        <authorList>
            <person name="Zhang H."/>
            <person name="Li C."/>
        </authorList>
    </citation>
    <scope>NUCLEOTIDE SEQUENCE [LARGE SCALE GENOMIC DNA]</scope>
    <source>
        <strain evidence="1 2">JCM30378</strain>
    </source>
</reference>
<dbReference type="InterPro" id="IPR036412">
    <property type="entry name" value="HAD-like_sf"/>
</dbReference>
<dbReference type="Pfam" id="PF13419">
    <property type="entry name" value="HAD_2"/>
    <property type="match status" value="1"/>
</dbReference>
<keyword evidence="2" id="KW-1185">Reference proteome</keyword>
<dbReference type="InterPro" id="IPR041492">
    <property type="entry name" value="HAD_2"/>
</dbReference>
<comment type="caution">
    <text evidence="1">The sequence shown here is derived from an EMBL/GenBank/DDBJ whole genome shotgun (WGS) entry which is preliminary data.</text>
</comment>
<proteinExistence type="predicted"/>
<dbReference type="SFLD" id="SFLDS00003">
    <property type="entry name" value="Haloacid_Dehalogenase"/>
    <property type="match status" value="1"/>
</dbReference>
<dbReference type="Proteomes" id="UP001297092">
    <property type="component" value="Unassembled WGS sequence"/>
</dbReference>
<dbReference type="InterPro" id="IPR052550">
    <property type="entry name" value="Pyrimidine_5'-ntase_YjjG"/>
</dbReference>
<dbReference type="Gene3D" id="3.40.50.1000">
    <property type="entry name" value="HAD superfamily/HAD-like"/>
    <property type="match status" value="1"/>
</dbReference>
<organism evidence="1 2">
    <name type="scientific">Aequorivita echinoideorum</name>
    <dbReference type="NCBI Taxonomy" id="1549647"/>
    <lineage>
        <taxon>Bacteria</taxon>
        <taxon>Pseudomonadati</taxon>
        <taxon>Bacteroidota</taxon>
        <taxon>Flavobacteriia</taxon>
        <taxon>Flavobacteriales</taxon>
        <taxon>Flavobacteriaceae</taxon>
        <taxon>Aequorivita</taxon>
    </lineage>
</organism>
<dbReference type="InterPro" id="IPR006439">
    <property type="entry name" value="HAD-SF_hydro_IA"/>
</dbReference>
<dbReference type="Gene3D" id="1.10.150.240">
    <property type="entry name" value="Putative phosphatase, domain 2"/>
    <property type="match status" value="1"/>
</dbReference>
<dbReference type="PANTHER" id="PTHR47478">
    <property type="match status" value="1"/>
</dbReference>
<dbReference type="InterPro" id="IPR023198">
    <property type="entry name" value="PGP-like_dom2"/>
</dbReference>
<dbReference type="NCBIfam" id="TIGR01549">
    <property type="entry name" value="HAD-SF-IA-v1"/>
    <property type="match status" value="1"/>
</dbReference>
<dbReference type="PANTHER" id="PTHR47478:SF1">
    <property type="entry name" value="PYRIMIDINE 5'-NUCLEOTIDASE YJJG"/>
    <property type="match status" value="1"/>
</dbReference>
<sequence length="229" mass="26659">MDRKNITDIFFDLDHTLWDFDKNSSLAFARVFSKHKVTIDLIEFLKIYEPINLEYWKKYREEKVTKEELRRGRLNDAFAMFQLTFPEEYIDGMAVSYIDELPVDNYLLDNAVAILEYLQKNYRLHIITNGFREVQNLKLKNSGIEKFFTTVTSSEEVGVKKPNPLVFSSALKKADTSAEKSMMIGDSFEADILGAEAAGMHTLFFNYRKEIFDPAYATVNHLSEIKNYL</sequence>
<evidence type="ECO:0000313" key="2">
    <source>
        <dbReference type="Proteomes" id="UP001297092"/>
    </source>
</evidence>
<dbReference type="SFLD" id="SFLDG01129">
    <property type="entry name" value="C1.5:_HAD__Beta-PGM__Phosphata"/>
    <property type="match status" value="1"/>
</dbReference>
<accession>A0ABS5S081</accession>
<dbReference type="SUPFAM" id="SSF56784">
    <property type="entry name" value="HAD-like"/>
    <property type="match status" value="1"/>
</dbReference>
<dbReference type="InterPro" id="IPR023214">
    <property type="entry name" value="HAD_sf"/>
</dbReference>
<dbReference type="NCBIfam" id="TIGR02254">
    <property type="entry name" value="YjjG_YfnB"/>
    <property type="match status" value="1"/>
</dbReference>
<dbReference type="EMBL" id="JAHCTB010000001">
    <property type="protein sequence ID" value="MBT0606611.1"/>
    <property type="molecule type" value="Genomic_DNA"/>
</dbReference>
<gene>
    <name evidence="1" type="ORF">KIV10_00310</name>
</gene>
<name>A0ABS5S081_9FLAO</name>
<dbReference type="CDD" id="cd04305">
    <property type="entry name" value="HAD_Neu5Ac-Pase_like"/>
    <property type="match status" value="1"/>
</dbReference>
<dbReference type="InterPro" id="IPR011951">
    <property type="entry name" value="HAD-SF_hydro_IA_YjjG/PynA"/>
</dbReference>
<dbReference type="RefSeq" id="WP_214111492.1">
    <property type="nucleotide sequence ID" value="NZ_JAHCTB010000001.1"/>
</dbReference>